<feature type="region of interest" description="Disordered" evidence="7">
    <location>
        <begin position="999"/>
        <end position="1022"/>
    </location>
</feature>
<keyword evidence="12" id="KW-1185">Reference proteome</keyword>
<comment type="similarity">
    <text evidence="2">Belongs to the TRAFAC class TrmE-Era-EngA-EngB-Septin-like GTPase superfamily. AIG1/Toc34/Toc159-like paraseptin GTPase family. IAN subfamily.</text>
</comment>
<dbReference type="FunFam" id="3.40.50.300:FF:000366">
    <property type="entry name" value="GTPase, IMAP family member 2"/>
    <property type="match status" value="1"/>
</dbReference>
<keyword evidence="8" id="KW-0472">Membrane</keyword>
<dbReference type="PROSITE" id="PS51720">
    <property type="entry name" value="G_AIG1"/>
    <property type="match status" value="1"/>
</dbReference>
<proteinExistence type="inferred from homology"/>
<feature type="region of interest" description="Disordered" evidence="7">
    <location>
        <begin position="1036"/>
        <end position="1145"/>
    </location>
</feature>
<accession>A0A8X7WY26</accession>
<dbReference type="InterPro" id="IPR058030">
    <property type="entry name" value="TRIM8/14/16/25/29/45/65_CC"/>
</dbReference>
<comment type="caution">
    <text evidence="11">The sequence shown here is derived from an EMBL/GenBank/DDBJ whole genome shotgun (WGS) entry which is preliminary data.</text>
</comment>
<dbReference type="InterPro" id="IPR007743">
    <property type="entry name" value="Immunity-related_GTPase-like"/>
</dbReference>
<feature type="region of interest" description="Disordered" evidence="7">
    <location>
        <begin position="73"/>
        <end position="93"/>
    </location>
</feature>
<feature type="transmembrane region" description="Helical" evidence="8">
    <location>
        <begin position="259"/>
        <end position="291"/>
    </location>
</feature>
<evidence type="ECO:0000313" key="11">
    <source>
        <dbReference type="EMBL" id="KAG2457920.1"/>
    </source>
</evidence>
<evidence type="ECO:0000313" key="12">
    <source>
        <dbReference type="Proteomes" id="UP000886611"/>
    </source>
</evidence>
<dbReference type="GO" id="GO:0003924">
    <property type="term" value="F:GTPase activity"/>
    <property type="evidence" value="ECO:0007669"/>
    <property type="project" value="TreeGrafter"/>
</dbReference>
<reference evidence="11 12" key="1">
    <citation type="journal article" date="2021" name="Cell">
        <title>Tracing the genetic footprints of vertebrate landing in non-teleost ray-finned fishes.</title>
        <authorList>
            <person name="Bi X."/>
            <person name="Wang K."/>
            <person name="Yang L."/>
            <person name="Pan H."/>
            <person name="Jiang H."/>
            <person name="Wei Q."/>
            <person name="Fang M."/>
            <person name="Yu H."/>
            <person name="Zhu C."/>
            <person name="Cai Y."/>
            <person name="He Y."/>
            <person name="Gan X."/>
            <person name="Zeng H."/>
            <person name="Yu D."/>
            <person name="Zhu Y."/>
            <person name="Jiang H."/>
            <person name="Qiu Q."/>
            <person name="Yang H."/>
            <person name="Zhang Y.E."/>
            <person name="Wang W."/>
            <person name="Zhu M."/>
            <person name="He S."/>
            <person name="Zhang G."/>
        </authorList>
    </citation>
    <scope>NUCLEOTIDE SEQUENCE [LARGE SCALE GENOMIC DNA]</scope>
    <source>
        <strain evidence="11">Bchr_013</strain>
    </source>
</reference>
<dbReference type="GO" id="GO:0005525">
    <property type="term" value="F:GTP binding"/>
    <property type="evidence" value="ECO:0007669"/>
    <property type="project" value="UniProtKB-KW"/>
</dbReference>
<dbReference type="EMBL" id="JAATIS010008306">
    <property type="protein sequence ID" value="KAG2457920.1"/>
    <property type="molecule type" value="Genomic_DNA"/>
</dbReference>
<dbReference type="SUPFAM" id="SSF52540">
    <property type="entry name" value="P-loop containing nucleoside triphosphate hydrolases"/>
    <property type="match status" value="2"/>
</dbReference>
<dbReference type="Pfam" id="PF25600">
    <property type="entry name" value="TRIM_CC"/>
    <property type="match status" value="1"/>
</dbReference>
<dbReference type="PROSITE" id="PS51716">
    <property type="entry name" value="G_IRG"/>
    <property type="match status" value="1"/>
</dbReference>
<evidence type="ECO:0000256" key="8">
    <source>
        <dbReference type="SAM" id="Phobius"/>
    </source>
</evidence>
<feature type="region of interest" description="Disordered" evidence="7">
    <location>
        <begin position="826"/>
        <end position="876"/>
    </location>
</feature>
<dbReference type="PANTHER" id="PTHR32341:SF17">
    <property type="entry name" value="IRG-TYPE G DOMAIN-CONTAINING PROTEIN"/>
    <property type="match status" value="1"/>
</dbReference>
<evidence type="ECO:0000256" key="5">
    <source>
        <dbReference type="ARBA" id="ARBA00023134"/>
    </source>
</evidence>
<evidence type="ECO:0000256" key="6">
    <source>
        <dbReference type="SAM" id="Coils"/>
    </source>
</evidence>
<dbReference type="Gene3D" id="3.40.50.300">
    <property type="entry name" value="P-loop containing nucleotide triphosphate hydrolases"/>
    <property type="match status" value="2"/>
</dbReference>
<dbReference type="AlphaFoldDB" id="A0A8X7WY26"/>
<evidence type="ECO:0000256" key="1">
    <source>
        <dbReference type="ARBA" id="ARBA00005429"/>
    </source>
</evidence>
<dbReference type="PANTHER" id="PTHR32341">
    <property type="entry name" value="INTERFERON-INDUCIBLE GTPASE"/>
    <property type="match status" value="1"/>
</dbReference>
<feature type="non-terminal residue" evidence="11">
    <location>
        <position position="1145"/>
    </location>
</feature>
<dbReference type="Proteomes" id="UP000886611">
    <property type="component" value="Unassembled WGS sequence"/>
</dbReference>
<keyword evidence="5" id="KW-0342">GTP-binding</keyword>
<comment type="similarity">
    <text evidence="1">Belongs to the TRAFAC class dynamin-like GTPase superfamily. IRG family.</text>
</comment>
<evidence type="ECO:0000259" key="10">
    <source>
        <dbReference type="PROSITE" id="PS51720"/>
    </source>
</evidence>
<dbReference type="InterPro" id="IPR006703">
    <property type="entry name" value="G_AIG1"/>
</dbReference>
<feature type="transmembrane region" description="Helical" evidence="8">
    <location>
        <begin position="353"/>
        <end position="377"/>
    </location>
</feature>
<feature type="domain" description="IRG-type G" evidence="9">
    <location>
        <begin position="46"/>
        <end position="227"/>
    </location>
</feature>
<keyword evidence="8" id="KW-0812">Transmembrane</keyword>
<evidence type="ECO:0000259" key="9">
    <source>
        <dbReference type="PROSITE" id="PS51716"/>
    </source>
</evidence>
<protein>
    <submittedName>
        <fullName evidence="11">IIGP5 GTPase</fullName>
    </submittedName>
</protein>
<dbReference type="Pfam" id="PF04548">
    <property type="entry name" value="AIG1"/>
    <property type="match status" value="1"/>
</dbReference>
<evidence type="ECO:0000256" key="4">
    <source>
        <dbReference type="ARBA" id="ARBA00022801"/>
    </source>
</evidence>
<dbReference type="Pfam" id="PF05049">
    <property type="entry name" value="IIGP"/>
    <property type="match status" value="1"/>
</dbReference>
<dbReference type="CDD" id="cd01852">
    <property type="entry name" value="AIG1"/>
    <property type="match status" value="1"/>
</dbReference>
<dbReference type="InterPro" id="IPR027417">
    <property type="entry name" value="P-loop_NTPase"/>
</dbReference>
<dbReference type="GO" id="GO:0016020">
    <property type="term" value="C:membrane"/>
    <property type="evidence" value="ECO:0007669"/>
    <property type="project" value="InterPro"/>
</dbReference>
<keyword evidence="6" id="KW-0175">Coiled coil</keyword>
<name>A0A8X7WY26_POLSE</name>
<keyword evidence="4" id="KW-0378">Hydrolase</keyword>
<feature type="domain" description="AIG1-type G" evidence="10">
    <location>
        <begin position="547"/>
        <end position="747"/>
    </location>
</feature>
<feature type="non-terminal residue" evidence="11">
    <location>
        <position position="1"/>
    </location>
</feature>
<dbReference type="InterPro" id="IPR051515">
    <property type="entry name" value="IRG"/>
</dbReference>
<gene>
    <name evidence="11" type="primary">Irgc_15</name>
    <name evidence="11" type="ORF">GTO96_0017551</name>
</gene>
<keyword evidence="8" id="KW-1133">Transmembrane helix</keyword>
<sequence length="1145" mass="133174">MGKSQSKPNHFFNDEEIKKIVQVYNKDGLDAVFPLIKGKWNNFDNEKVTIAVTGEAGVGKSAFINAMRGLGPNDEGAAEEGSTEQTSEPTPYQHPTLPSVCLWDLPGIGTTRFSACEYLNKVNFNTYDLFVLIAGERFKENDATLAKEIKKMGKEFYFVRSKMDAVEENFSKTGQRDRLEEEFDKIRRYYKNNLEESGLYTSQVFLVSSRYPDRYDFMQFCGCLESELPNNKKNVFVLSLPSLTEALIEKKKQILRAKILLAATVSAGIGAIPIPGLSFACDIGILVVTLLHMRSYLGLDDESLCRLACRVNKPVQELKAEITSPFVFNITSSSVTKLLTSTVSGAAMAADDVILLIPVIGSIIGATVSFTATSFLLNSALDDFTTSSVKVLRKATEDSSEKHYGETQKVIQQRMQSKQQEVDHLKKTIETVKTSAGNEKMEVRKLCDEWADLIHTIGLNVSTVVEKKENDVVSHAEELVKQLEAEVCELKRRNTELMELGKIEDHAHFLQLMTEFLMFTWPYVLNRTKINDAIVHNKEVEPYSETEEHLRVALIGKCGSGRSASGNTLLGREEFKSFIYNSTSTNESKKEKTQFDGTNVTVIDTPGLLDTRLPPEKVKEHLEQCIKISSPGIHAFLLVIQVGCFTIEEKKAVEEIKELYGDTVTKYMIILFTYADNLQGLTIQQYVNGANKDLRSLIELCEGRYHAFNNKNPRNRMQVIELLDKIEQMVKQNGNTCYTLEMYQHAQKAISEKDQEIKRKCEEEHKRKEEAIRKKYEDDFKIKQIEFKKLFEGIKKKEEEIKKKSEEHQEKDELLKKNRIAERKAKEELKKTEEELKVQHDEAKKKDAELKKKYEEEQRQKEEEQRKKYEEEKRKEEIISKTEEEKLEKDLKQKYDEECKRKDTDLRMKFEENNKKEEEKIEKELASKCAEEVKKREEIERAKHLIDNKKALEELKNKLKGELGDKDFEKTFEEQKKKKEEEWLANLSQLLNKNAMEIRKKYDEEKKKGKEERKKAENDRYKVFIKAHEQERKLFEEELKKKNETERRKQNDTRNKRVQEKEAVFIKQQAELRERLENEKKQKENELKQKQEKENKKREEIIGRLKAEYQKKQDETTKLQKEKQKVEEEISKLQQEKQIMEDKIK</sequence>
<evidence type="ECO:0000256" key="3">
    <source>
        <dbReference type="ARBA" id="ARBA00022741"/>
    </source>
</evidence>
<keyword evidence="3" id="KW-0547">Nucleotide-binding</keyword>
<evidence type="ECO:0000256" key="2">
    <source>
        <dbReference type="ARBA" id="ARBA00008535"/>
    </source>
</evidence>
<dbReference type="FunFam" id="3.40.50.300:FF:000541">
    <property type="entry name" value="Immunity related GTPase M"/>
    <property type="match status" value="1"/>
</dbReference>
<organism evidence="11 12">
    <name type="scientific">Polypterus senegalus</name>
    <name type="common">Senegal bichir</name>
    <dbReference type="NCBI Taxonomy" id="55291"/>
    <lineage>
        <taxon>Eukaryota</taxon>
        <taxon>Metazoa</taxon>
        <taxon>Chordata</taxon>
        <taxon>Craniata</taxon>
        <taxon>Vertebrata</taxon>
        <taxon>Euteleostomi</taxon>
        <taxon>Actinopterygii</taxon>
        <taxon>Polypteriformes</taxon>
        <taxon>Polypteridae</taxon>
        <taxon>Polypterus</taxon>
    </lineage>
</organism>
<evidence type="ECO:0000256" key="7">
    <source>
        <dbReference type="SAM" id="MobiDB-lite"/>
    </source>
</evidence>
<dbReference type="InterPro" id="IPR030385">
    <property type="entry name" value="G_IRG_dom"/>
</dbReference>
<feature type="coiled-coil region" evidence="6">
    <location>
        <begin position="408"/>
        <end position="435"/>
    </location>
</feature>